<proteinExistence type="predicted"/>
<evidence type="ECO:0000313" key="1">
    <source>
        <dbReference type="EMBL" id="PJA46944.1"/>
    </source>
</evidence>
<dbReference type="Proteomes" id="UP000231263">
    <property type="component" value="Unassembled WGS sequence"/>
</dbReference>
<accession>A0A2M7XGE5</accession>
<comment type="caution">
    <text evidence="1">The sequence shown here is derived from an EMBL/GenBank/DDBJ whole genome shotgun (WGS) entry which is preliminary data.</text>
</comment>
<dbReference type="AlphaFoldDB" id="A0A2M7XGE5"/>
<gene>
    <name evidence="1" type="ORF">CO173_00970</name>
</gene>
<dbReference type="EMBL" id="PFWT01000006">
    <property type="protein sequence ID" value="PJA46944.1"/>
    <property type="molecule type" value="Genomic_DNA"/>
</dbReference>
<organism evidence="1 2">
    <name type="scientific">Candidatus Uhrbacteria bacterium CG_4_9_14_3_um_filter_41_35</name>
    <dbReference type="NCBI Taxonomy" id="1975034"/>
    <lineage>
        <taxon>Bacteria</taxon>
        <taxon>Candidatus Uhriibacteriota</taxon>
    </lineage>
</organism>
<protein>
    <submittedName>
        <fullName evidence="1">Uncharacterized protein</fullName>
    </submittedName>
</protein>
<sequence>MEFAEIKPQRTINTQFMTEWMESVMKSELTEKAELILMHAEISTELLEKFRQTPQSAPWHSEGFFISENIVRTLAGFKSIVEGKSLFEIEEFAVRKDFNLEIVHLENTIKKYKELLEVFILAHDIAKPATLSFSAPAGSLGEKEGFSQHKYRLQQEATETEKQTYIKLFKAFSVDKTHLSRSEQVAKFYDKYEIRVHYYGHESEALKADALLALETLTKAYNLDLEQIKLLKFVIAHHMEAVQFGRDENQISVYKLLIARAGKAEIDVDLALDILLAAVFLDGSVGSLHYEEGAFSVDLTSVFAFMSVEGEVAKHRKEERRREISEVQNQRFKQVLKASGLDGETVFELLKTPFGSERGKIMADIKRYVEDPELRVNFDTHQTELEKRIQKARSLLTT</sequence>
<name>A0A2M7XGE5_9BACT</name>
<evidence type="ECO:0000313" key="2">
    <source>
        <dbReference type="Proteomes" id="UP000231263"/>
    </source>
</evidence>
<reference evidence="2" key="1">
    <citation type="submission" date="2017-09" db="EMBL/GenBank/DDBJ databases">
        <title>Depth-based differentiation of microbial function through sediment-hosted aquifers and enrichment of novel symbionts in the deep terrestrial subsurface.</title>
        <authorList>
            <person name="Probst A.J."/>
            <person name="Ladd B."/>
            <person name="Jarett J.K."/>
            <person name="Geller-Mcgrath D.E."/>
            <person name="Sieber C.M.K."/>
            <person name="Emerson J.B."/>
            <person name="Anantharaman K."/>
            <person name="Thomas B.C."/>
            <person name="Malmstrom R."/>
            <person name="Stieglmeier M."/>
            <person name="Klingl A."/>
            <person name="Woyke T."/>
            <person name="Ryan C.M."/>
            <person name="Banfield J.F."/>
        </authorList>
    </citation>
    <scope>NUCLEOTIDE SEQUENCE [LARGE SCALE GENOMIC DNA]</scope>
</reference>